<dbReference type="InterPro" id="IPR011990">
    <property type="entry name" value="TPR-like_helical_dom_sf"/>
</dbReference>
<evidence type="ECO:0000313" key="5">
    <source>
        <dbReference type="Proteomes" id="UP001370490"/>
    </source>
</evidence>
<keyword evidence="5" id="KW-1185">Reference proteome</keyword>
<dbReference type="InterPro" id="IPR019734">
    <property type="entry name" value="TPR_rpt"/>
</dbReference>
<dbReference type="Proteomes" id="UP001370490">
    <property type="component" value="Unassembled WGS sequence"/>
</dbReference>
<dbReference type="PANTHER" id="PTHR21405:SF0">
    <property type="entry name" value="TETRATRICOPEPTIDE REPEAT PROTEIN 36"/>
    <property type="match status" value="1"/>
</dbReference>
<dbReference type="Gene3D" id="1.25.40.10">
    <property type="entry name" value="Tetratricopeptide repeat domain"/>
    <property type="match status" value="1"/>
</dbReference>
<dbReference type="PANTHER" id="PTHR21405">
    <property type="entry name" value="CDNA SEQUENCE BC021608"/>
    <property type="match status" value="1"/>
</dbReference>
<dbReference type="SUPFAM" id="SSF48452">
    <property type="entry name" value="TPR-like"/>
    <property type="match status" value="1"/>
</dbReference>
<evidence type="ECO:0000256" key="2">
    <source>
        <dbReference type="PROSITE-ProRule" id="PRU00339"/>
    </source>
</evidence>
<feature type="repeat" description="TPR" evidence="2">
    <location>
        <begin position="166"/>
        <end position="199"/>
    </location>
</feature>
<name>A0AAN8VUF3_9MAGN</name>
<evidence type="ECO:0000256" key="1">
    <source>
        <dbReference type="ARBA" id="ARBA00006995"/>
    </source>
</evidence>
<keyword evidence="3" id="KW-0472">Membrane</keyword>
<protein>
    <submittedName>
        <fullName evidence="4">Tetratricopeptide repeat 1</fullName>
    </submittedName>
</protein>
<proteinExistence type="inferred from homology"/>
<comment type="similarity">
    <text evidence="1">Belongs to the TTC36 family.</text>
</comment>
<dbReference type="InterPro" id="IPR038906">
    <property type="entry name" value="TTC36"/>
</dbReference>
<sequence length="213" mass="23310">MVADILLQIVLFLIVVIFFLAIHDIPQKALAKLRRRSRVNIQARRHFVAGAQLLAQARSAKSRSSVASFAKSAVEEADKAILLDPTDAASHILKSLALDLQGFKSSALDSLDAALSPLAAKSLGDPERADALFKRAELRIAVNRRGGADTAIEDLVEAVRLSKDHVKAWCLLGECYEMKKMKEEAKKAYEEAIAVEPELKVAREALDRLGLTL</sequence>
<dbReference type="SMART" id="SM00028">
    <property type="entry name" value="TPR"/>
    <property type="match status" value="1"/>
</dbReference>
<keyword evidence="3" id="KW-0812">Transmembrane</keyword>
<keyword evidence="3" id="KW-1133">Transmembrane helix</keyword>
<dbReference type="AlphaFoldDB" id="A0AAN8VUF3"/>
<keyword evidence="2" id="KW-0802">TPR repeat</keyword>
<gene>
    <name evidence="4" type="ORF">RJ641_029786</name>
</gene>
<dbReference type="PROSITE" id="PS50005">
    <property type="entry name" value="TPR"/>
    <property type="match status" value="1"/>
</dbReference>
<dbReference type="Pfam" id="PF00515">
    <property type="entry name" value="TPR_1"/>
    <property type="match status" value="1"/>
</dbReference>
<accession>A0AAN8VUF3</accession>
<reference evidence="4 5" key="1">
    <citation type="submission" date="2023-12" db="EMBL/GenBank/DDBJ databases">
        <title>A high-quality genome assembly for Dillenia turbinata (Dilleniales).</title>
        <authorList>
            <person name="Chanderbali A."/>
        </authorList>
    </citation>
    <scope>NUCLEOTIDE SEQUENCE [LARGE SCALE GENOMIC DNA]</scope>
    <source>
        <strain evidence="4">LSX21</strain>
        <tissue evidence="4">Leaf</tissue>
    </source>
</reference>
<evidence type="ECO:0000313" key="4">
    <source>
        <dbReference type="EMBL" id="KAK6940255.1"/>
    </source>
</evidence>
<evidence type="ECO:0000256" key="3">
    <source>
        <dbReference type="SAM" id="Phobius"/>
    </source>
</evidence>
<organism evidence="4 5">
    <name type="scientific">Dillenia turbinata</name>
    <dbReference type="NCBI Taxonomy" id="194707"/>
    <lineage>
        <taxon>Eukaryota</taxon>
        <taxon>Viridiplantae</taxon>
        <taxon>Streptophyta</taxon>
        <taxon>Embryophyta</taxon>
        <taxon>Tracheophyta</taxon>
        <taxon>Spermatophyta</taxon>
        <taxon>Magnoliopsida</taxon>
        <taxon>eudicotyledons</taxon>
        <taxon>Gunneridae</taxon>
        <taxon>Pentapetalae</taxon>
        <taxon>Dilleniales</taxon>
        <taxon>Dilleniaceae</taxon>
        <taxon>Dillenia</taxon>
    </lineage>
</organism>
<comment type="caution">
    <text evidence="4">The sequence shown here is derived from an EMBL/GenBank/DDBJ whole genome shotgun (WGS) entry which is preliminary data.</text>
</comment>
<dbReference type="EMBL" id="JBAMMX010000005">
    <property type="protein sequence ID" value="KAK6940255.1"/>
    <property type="molecule type" value="Genomic_DNA"/>
</dbReference>
<feature type="transmembrane region" description="Helical" evidence="3">
    <location>
        <begin position="6"/>
        <end position="26"/>
    </location>
</feature>